<gene>
    <name evidence="1" type="ORF">KSZ_74110</name>
</gene>
<sequence length="97" mass="11120">MQEALDAALTRLWAEGCPMAHPADRARMINIGIRRWCSFERRNKRKHPTLDDHVKDLAEGLRDAFETDRKMVGPLMVHYYCVAEVMAPILASPQIDT</sequence>
<organism evidence="1 2">
    <name type="scientific">Dictyobacter formicarum</name>
    <dbReference type="NCBI Taxonomy" id="2778368"/>
    <lineage>
        <taxon>Bacteria</taxon>
        <taxon>Bacillati</taxon>
        <taxon>Chloroflexota</taxon>
        <taxon>Ktedonobacteria</taxon>
        <taxon>Ktedonobacterales</taxon>
        <taxon>Dictyobacteraceae</taxon>
        <taxon>Dictyobacter</taxon>
    </lineage>
</organism>
<proteinExistence type="predicted"/>
<reference evidence="1 2" key="1">
    <citation type="journal article" date="2021" name="Int. J. Syst. Evol. Microbiol.">
        <title>Reticulibacter mediterranei gen. nov., sp. nov., within the new family Reticulibacteraceae fam. nov., and Ktedonospora formicarum gen. nov., sp. nov., Ktedonobacter robiniae sp. nov., Dictyobacter formicarum sp. nov. and Dictyobacter arantiisoli sp. nov., belonging to the class Ktedonobacteria.</title>
        <authorList>
            <person name="Yabe S."/>
            <person name="Zheng Y."/>
            <person name="Wang C.M."/>
            <person name="Sakai Y."/>
            <person name="Abe K."/>
            <person name="Yokota A."/>
            <person name="Donadio S."/>
            <person name="Cavaletti L."/>
            <person name="Monciardini P."/>
        </authorList>
    </citation>
    <scope>NUCLEOTIDE SEQUENCE [LARGE SCALE GENOMIC DNA]</scope>
    <source>
        <strain evidence="1 2">SOSP1-9</strain>
    </source>
</reference>
<dbReference type="RefSeq" id="WP_201366928.1">
    <property type="nucleotide sequence ID" value="NZ_BNJJ01000036.1"/>
</dbReference>
<dbReference type="EMBL" id="BNJJ01000036">
    <property type="protein sequence ID" value="GHO89405.1"/>
    <property type="molecule type" value="Genomic_DNA"/>
</dbReference>
<evidence type="ECO:0000313" key="2">
    <source>
        <dbReference type="Proteomes" id="UP000635565"/>
    </source>
</evidence>
<accession>A0ABQ3VTW7</accession>
<evidence type="ECO:0000313" key="1">
    <source>
        <dbReference type="EMBL" id="GHO89405.1"/>
    </source>
</evidence>
<keyword evidence="2" id="KW-1185">Reference proteome</keyword>
<protein>
    <submittedName>
        <fullName evidence="1">Uncharacterized protein</fullName>
    </submittedName>
</protein>
<comment type="caution">
    <text evidence="1">The sequence shown here is derived from an EMBL/GenBank/DDBJ whole genome shotgun (WGS) entry which is preliminary data.</text>
</comment>
<name>A0ABQ3VTW7_9CHLR</name>
<dbReference type="Proteomes" id="UP000635565">
    <property type="component" value="Unassembled WGS sequence"/>
</dbReference>